<organism evidence="2 3">
    <name type="scientific">Symbiodinium pilosum</name>
    <name type="common">Dinoflagellate</name>
    <dbReference type="NCBI Taxonomy" id="2952"/>
    <lineage>
        <taxon>Eukaryota</taxon>
        <taxon>Sar</taxon>
        <taxon>Alveolata</taxon>
        <taxon>Dinophyceae</taxon>
        <taxon>Suessiales</taxon>
        <taxon>Symbiodiniaceae</taxon>
        <taxon>Symbiodinium</taxon>
    </lineage>
</organism>
<protein>
    <submittedName>
        <fullName evidence="2">Uncharacterized protein</fullName>
    </submittedName>
</protein>
<feature type="region of interest" description="Disordered" evidence="1">
    <location>
        <begin position="1"/>
        <end position="21"/>
    </location>
</feature>
<sequence length="108" mass="11978">MRADGPSRVVSWDDVSRGTADGSLSSWGANVTDTCLKSKSGKRLFTVRSENWNERVGVAWLRVIVQGMSERPRCRLQLHVKLRLSALKIFGSLHSVLHSVDSVLSSLQ</sequence>
<keyword evidence="3" id="KW-1185">Reference proteome</keyword>
<evidence type="ECO:0000313" key="3">
    <source>
        <dbReference type="Proteomes" id="UP000649617"/>
    </source>
</evidence>
<evidence type="ECO:0000313" key="2">
    <source>
        <dbReference type="EMBL" id="CAE7300637.1"/>
    </source>
</evidence>
<proteinExistence type="predicted"/>
<comment type="caution">
    <text evidence="2">The sequence shown here is derived from an EMBL/GenBank/DDBJ whole genome shotgun (WGS) entry which is preliminary data.</text>
</comment>
<dbReference type="Proteomes" id="UP000649617">
    <property type="component" value="Unassembled WGS sequence"/>
</dbReference>
<evidence type="ECO:0000256" key="1">
    <source>
        <dbReference type="SAM" id="MobiDB-lite"/>
    </source>
</evidence>
<name>A0A812NCV5_SYMPI</name>
<dbReference type="OrthoDB" id="198609at2759"/>
<reference evidence="2" key="1">
    <citation type="submission" date="2021-02" db="EMBL/GenBank/DDBJ databases">
        <authorList>
            <person name="Dougan E. K."/>
            <person name="Rhodes N."/>
            <person name="Thang M."/>
            <person name="Chan C."/>
        </authorList>
    </citation>
    <scope>NUCLEOTIDE SEQUENCE</scope>
</reference>
<dbReference type="EMBL" id="CAJNIZ010010435">
    <property type="protein sequence ID" value="CAE7300637.1"/>
    <property type="molecule type" value="Genomic_DNA"/>
</dbReference>
<dbReference type="AlphaFoldDB" id="A0A812NCV5"/>
<gene>
    <name evidence="2" type="ORF">SPIL2461_LOCUS6791</name>
</gene>
<accession>A0A812NCV5</accession>